<sequence length="58" mass="6524">EENARLITKIIRQASLFEKAELEARNAKLIERIAKLKDKQLENIIIKNSCVSASGQVS</sequence>
<dbReference type="EMBL" id="CAJVPQ010000065">
    <property type="protein sequence ID" value="CAG8442266.1"/>
    <property type="molecule type" value="Genomic_DNA"/>
</dbReference>
<feature type="non-terminal residue" evidence="1">
    <location>
        <position position="1"/>
    </location>
</feature>
<dbReference type="Proteomes" id="UP000789570">
    <property type="component" value="Unassembled WGS sequence"/>
</dbReference>
<protein>
    <submittedName>
        <fullName evidence="1">2176_t:CDS:1</fullName>
    </submittedName>
</protein>
<organism evidence="1 2">
    <name type="scientific">Funneliformis caledonium</name>
    <dbReference type="NCBI Taxonomy" id="1117310"/>
    <lineage>
        <taxon>Eukaryota</taxon>
        <taxon>Fungi</taxon>
        <taxon>Fungi incertae sedis</taxon>
        <taxon>Mucoromycota</taxon>
        <taxon>Glomeromycotina</taxon>
        <taxon>Glomeromycetes</taxon>
        <taxon>Glomerales</taxon>
        <taxon>Glomeraceae</taxon>
        <taxon>Funneliformis</taxon>
    </lineage>
</organism>
<evidence type="ECO:0000313" key="1">
    <source>
        <dbReference type="EMBL" id="CAG8442266.1"/>
    </source>
</evidence>
<gene>
    <name evidence="1" type="ORF">FCALED_LOCUS633</name>
</gene>
<keyword evidence="2" id="KW-1185">Reference proteome</keyword>
<comment type="caution">
    <text evidence="1">The sequence shown here is derived from an EMBL/GenBank/DDBJ whole genome shotgun (WGS) entry which is preliminary data.</text>
</comment>
<evidence type="ECO:0000313" key="2">
    <source>
        <dbReference type="Proteomes" id="UP000789570"/>
    </source>
</evidence>
<proteinExistence type="predicted"/>
<name>A0A9N8YRU9_9GLOM</name>
<accession>A0A9N8YRU9</accession>
<reference evidence="1" key="1">
    <citation type="submission" date="2021-06" db="EMBL/GenBank/DDBJ databases">
        <authorList>
            <person name="Kallberg Y."/>
            <person name="Tangrot J."/>
            <person name="Rosling A."/>
        </authorList>
    </citation>
    <scope>NUCLEOTIDE SEQUENCE</scope>
    <source>
        <strain evidence="1">UK204</strain>
    </source>
</reference>
<dbReference type="OrthoDB" id="2370131at2759"/>
<dbReference type="AlphaFoldDB" id="A0A9N8YRU9"/>